<keyword evidence="8" id="KW-0999">Mitochondrion inner membrane</keyword>
<keyword evidence="7 17" id="KW-0547">Nucleotide-binding</keyword>
<reference evidence="21 22" key="1">
    <citation type="submission" date="2021-04" db="EMBL/GenBank/DDBJ databases">
        <authorList>
            <person name="De Guttry C."/>
            <person name="Zahm M."/>
            <person name="Klopp C."/>
            <person name="Cabau C."/>
            <person name="Louis A."/>
            <person name="Berthelot C."/>
            <person name="Parey E."/>
            <person name="Roest Crollius H."/>
            <person name="Montfort J."/>
            <person name="Robinson-Rechavi M."/>
            <person name="Bucao C."/>
            <person name="Bouchez O."/>
            <person name="Gislard M."/>
            <person name="Lluch J."/>
            <person name="Milhes M."/>
            <person name="Lampietro C."/>
            <person name="Lopez Roques C."/>
            <person name="Donnadieu C."/>
            <person name="Braasch I."/>
            <person name="Desvignes T."/>
            <person name="Postlethwait J."/>
            <person name="Bobe J."/>
            <person name="Wedekind C."/>
            <person name="Guiguen Y."/>
        </authorList>
    </citation>
    <scope>NUCLEOTIDE SEQUENCE [LARGE SCALE GENOMIC DNA]</scope>
    <source>
        <strain evidence="21">Cs_M1</strain>
        <tissue evidence="21">Blood</tissue>
    </source>
</reference>
<dbReference type="GO" id="GO:0005743">
    <property type="term" value="C:mitochondrial inner membrane"/>
    <property type="evidence" value="ECO:0007669"/>
    <property type="project" value="UniProtKB-SubCell"/>
</dbReference>
<dbReference type="Pfam" id="PF01926">
    <property type="entry name" value="MMR_HSR1"/>
    <property type="match status" value="1"/>
</dbReference>
<dbReference type="InterPro" id="IPR009019">
    <property type="entry name" value="KH_sf_prok-type"/>
</dbReference>
<name>A0AAN8MA80_9TELE</name>
<evidence type="ECO:0000256" key="10">
    <source>
        <dbReference type="ARBA" id="ARBA00022946"/>
    </source>
</evidence>
<dbReference type="AlphaFoldDB" id="A0AAN8MA80"/>
<evidence type="ECO:0000256" key="8">
    <source>
        <dbReference type="ARBA" id="ARBA00022792"/>
    </source>
</evidence>
<evidence type="ECO:0000256" key="15">
    <source>
        <dbReference type="ARBA" id="ARBA00030975"/>
    </source>
</evidence>
<evidence type="ECO:0000256" key="4">
    <source>
        <dbReference type="ARBA" id="ARBA00019149"/>
    </source>
</evidence>
<keyword evidence="9 16" id="KW-0694">RNA-binding</keyword>
<keyword evidence="22" id="KW-1185">Reference proteome</keyword>
<feature type="region of interest" description="G1" evidence="17">
    <location>
        <begin position="116"/>
        <end position="123"/>
    </location>
</feature>
<dbReference type="Gene3D" id="3.40.50.300">
    <property type="entry name" value="P-loop containing nucleotide triphosphate hydrolases"/>
    <property type="match status" value="1"/>
</dbReference>
<dbReference type="InterPro" id="IPR006073">
    <property type="entry name" value="GTP-bd"/>
</dbReference>
<dbReference type="CDD" id="cd04163">
    <property type="entry name" value="Era"/>
    <property type="match status" value="1"/>
</dbReference>
<feature type="compositionally biased region" description="Basic and acidic residues" evidence="18">
    <location>
        <begin position="271"/>
        <end position="291"/>
    </location>
</feature>
<evidence type="ECO:0000313" key="22">
    <source>
        <dbReference type="Proteomes" id="UP001356427"/>
    </source>
</evidence>
<organism evidence="21 22">
    <name type="scientific">Coregonus suidteri</name>
    <dbReference type="NCBI Taxonomy" id="861788"/>
    <lineage>
        <taxon>Eukaryota</taxon>
        <taxon>Metazoa</taxon>
        <taxon>Chordata</taxon>
        <taxon>Craniata</taxon>
        <taxon>Vertebrata</taxon>
        <taxon>Euteleostomi</taxon>
        <taxon>Actinopterygii</taxon>
        <taxon>Neopterygii</taxon>
        <taxon>Teleostei</taxon>
        <taxon>Protacanthopterygii</taxon>
        <taxon>Salmoniformes</taxon>
        <taxon>Salmonidae</taxon>
        <taxon>Coregoninae</taxon>
        <taxon>Coregonus</taxon>
    </lineage>
</organism>
<feature type="region of interest" description="G2" evidence="17">
    <location>
        <begin position="142"/>
        <end position="146"/>
    </location>
</feature>
<feature type="region of interest" description="Disordered" evidence="18">
    <location>
        <begin position="271"/>
        <end position="310"/>
    </location>
</feature>
<dbReference type="HAMAP" id="MF_00367">
    <property type="entry name" value="GTPase_Era"/>
    <property type="match status" value="1"/>
</dbReference>
<keyword evidence="5" id="KW-0690">Ribosome biogenesis</keyword>
<dbReference type="EMBL" id="JAGTTL010000005">
    <property type="protein sequence ID" value="KAK6322422.1"/>
    <property type="molecule type" value="Genomic_DNA"/>
</dbReference>
<keyword evidence="10" id="KW-0809">Transit peptide</keyword>
<evidence type="ECO:0000256" key="9">
    <source>
        <dbReference type="ARBA" id="ARBA00022884"/>
    </source>
</evidence>
<keyword evidence="6" id="KW-0699">rRNA-binding</keyword>
<evidence type="ECO:0000259" key="20">
    <source>
        <dbReference type="PROSITE" id="PS51713"/>
    </source>
</evidence>
<dbReference type="PANTHER" id="PTHR42698:SF1">
    <property type="entry name" value="GTPASE ERA, MITOCHONDRIAL"/>
    <property type="match status" value="1"/>
</dbReference>
<evidence type="ECO:0000256" key="16">
    <source>
        <dbReference type="PROSITE-ProRule" id="PRU00118"/>
    </source>
</evidence>
<dbReference type="SUPFAM" id="SSF52540">
    <property type="entry name" value="P-loop containing nucleoside triphosphate hydrolases"/>
    <property type="match status" value="1"/>
</dbReference>
<comment type="function">
    <text evidence="14">Probable GTPase that plays a role in the mitochondrial ribosomal small subunit assembly. Specifically binds the 12S mitochondrial rRNA (12S mt-rRNA) to a 33 nucleotide section delineating the 3' terminal stem-loop region. May act as a chaperone that protects the 12S mt-rRNA on the 28S mitoribosomal subunit during ribosomal small subunit assembly.</text>
</comment>
<dbReference type="PANTHER" id="PTHR42698">
    <property type="entry name" value="GTPASE ERA"/>
    <property type="match status" value="1"/>
</dbReference>
<evidence type="ECO:0000256" key="7">
    <source>
        <dbReference type="ARBA" id="ARBA00022741"/>
    </source>
</evidence>
<dbReference type="Proteomes" id="UP001356427">
    <property type="component" value="Unassembled WGS sequence"/>
</dbReference>
<feature type="region of interest" description="G4" evidence="17">
    <location>
        <begin position="232"/>
        <end position="235"/>
    </location>
</feature>
<dbReference type="SUPFAM" id="SSF54814">
    <property type="entry name" value="Prokaryotic type KH domain (KH-domain type II)"/>
    <property type="match status" value="1"/>
</dbReference>
<comment type="caution">
    <text evidence="21">The sequence shown here is derived from an EMBL/GenBank/DDBJ whole genome shotgun (WGS) entry which is preliminary data.</text>
</comment>
<proteinExistence type="inferred from homology"/>
<dbReference type="PROSITE" id="PS50823">
    <property type="entry name" value="KH_TYPE_2"/>
    <property type="match status" value="1"/>
</dbReference>
<feature type="domain" description="KH type-2" evidence="19">
    <location>
        <begin position="377"/>
        <end position="458"/>
    </location>
</feature>
<keyword evidence="11" id="KW-0496">Mitochondrion</keyword>
<feature type="region of interest" description="G5" evidence="17">
    <location>
        <begin position="329"/>
        <end position="331"/>
    </location>
</feature>
<evidence type="ECO:0000256" key="1">
    <source>
        <dbReference type="ARBA" id="ARBA00004305"/>
    </source>
</evidence>
<dbReference type="GO" id="GO:0005759">
    <property type="term" value="C:mitochondrial matrix"/>
    <property type="evidence" value="ECO:0007669"/>
    <property type="project" value="UniProtKB-SubCell"/>
</dbReference>
<dbReference type="InterPro" id="IPR027417">
    <property type="entry name" value="P-loop_NTPase"/>
</dbReference>
<dbReference type="GO" id="GO:0000028">
    <property type="term" value="P:ribosomal small subunit assembly"/>
    <property type="evidence" value="ECO:0007669"/>
    <property type="project" value="TreeGrafter"/>
</dbReference>
<feature type="domain" description="Era-type G" evidence="20">
    <location>
        <begin position="108"/>
        <end position="351"/>
    </location>
</feature>
<evidence type="ECO:0000256" key="5">
    <source>
        <dbReference type="ARBA" id="ARBA00022517"/>
    </source>
</evidence>
<dbReference type="GO" id="GO:0043024">
    <property type="term" value="F:ribosomal small subunit binding"/>
    <property type="evidence" value="ECO:0007669"/>
    <property type="project" value="TreeGrafter"/>
</dbReference>
<protein>
    <recommendedName>
        <fullName evidence="4">GTPase Era, mitochondrial</fullName>
    </recommendedName>
    <alternativeName>
        <fullName evidence="15">ERA-like protein 1</fullName>
    </alternativeName>
</protein>
<dbReference type="CDD" id="cd22534">
    <property type="entry name" value="KH-II_Era"/>
    <property type="match status" value="1"/>
</dbReference>
<evidence type="ECO:0000256" key="6">
    <source>
        <dbReference type="ARBA" id="ARBA00022730"/>
    </source>
</evidence>
<dbReference type="PROSITE" id="PS51713">
    <property type="entry name" value="G_ERA"/>
    <property type="match status" value="1"/>
</dbReference>
<dbReference type="GO" id="GO:0005525">
    <property type="term" value="F:GTP binding"/>
    <property type="evidence" value="ECO:0007669"/>
    <property type="project" value="UniProtKB-UniRule"/>
</dbReference>
<evidence type="ECO:0000256" key="17">
    <source>
        <dbReference type="PROSITE-ProRule" id="PRU01050"/>
    </source>
</evidence>
<dbReference type="Gene3D" id="3.30.300.20">
    <property type="match status" value="1"/>
</dbReference>
<dbReference type="InterPro" id="IPR030388">
    <property type="entry name" value="G_ERA_dom"/>
</dbReference>
<dbReference type="InterPro" id="IPR004044">
    <property type="entry name" value="KH_dom_type_2"/>
</dbReference>
<evidence type="ECO:0000256" key="12">
    <source>
        <dbReference type="ARBA" id="ARBA00023134"/>
    </source>
</evidence>
<keyword evidence="13" id="KW-0472">Membrane</keyword>
<gene>
    <name evidence="21" type="ORF">J4Q44_G00072140</name>
</gene>
<evidence type="ECO:0000256" key="18">
    <source>
        <dbReference type="SAM" id="MobiDB-lite"/>
    </source>
</evidence>
<sequence>MAFRVSISIFRKSLRFPRVANVSAPLENASLFLRTGWAARRPGTNNGHGFPFTPACFITSDAFLSRLAKGKAAETDDTLYHYPASVLPDSAEQLSLLVKDPDQPENSKVLRVAIIGAPNAGKSTLSNQLLGRKVFAVSKKVHTTRSRALGVLTEDDTQIILLDTPGLTTPTKVKRHQLEKSLLEDPWNTVKEAGLVVVMVDVSDKWACNKLDFEVLKCLTQYPDVPAVLVLNKVDLLKSKSRLLEITADLTCGVVNGRKLQVRSVIKPPWAERRTDREARTSGSGDEDKPGGDVAPGEGSEAQSGLSKEQLRALKTQQGWPHFKDVFMLSAVDGEDVETLKTYLVVGAKPGSWQYHSDVLTDQTPEEVCTNTVREKLLEYLPKEVPYTMTQAIDLWHDRENGELDIAVKLYVKKESHMKMVIGQAGQMVARIAREAGDDLSTVFLRQVKLRLSVKVKN</sequence>
<evidence type="ECO:0000256" key="3">
    <source>
        <dbReference type="ARBA" id="ARBA00007921"/>
    </source>
</evidence>
<evidence type="ECO:0000256" key="13">
    <source>
        <dbReference type="ARBA" id="ARBA00023136"/>
    </source>
</evidence>
<accession>A0AAN8MA80</accession>
<dbReference type="InterPro" id="IPR005662">
    <property type="entry name" value="GTPase_Era-like"/>
</dbReference>
<comment type="subcellular location">
    <subcellularLocation>
        <location evidence="2">Mitochondrion inner membrane</location>
        <topology evidence="2">Peripheral membrane protein</topology>
    </subcellularLocation>
    <subcellularLocation>
        <location evidence="1">Mitochondrion matrix</location>
    </subcellularLocation>
</comment>
<keyword evidence="12 17" id="KW-0342">GTP-binding</keyword>
<dbReference type="NCBIfam" id="TIGR00231">
    <property type="entry name" value="small_GTP"/>
    <property type="match status" value="1"/>
</dbReference>
<dbReference type="InterPro" id="IPR015946">
    <property type="entry name" value="KH_dom-like_a/b"/>
</dbReference>
<dbReference type="Pfam" id="PF07650">
    <property type="entry name" value="KH_2"/>
    <property type="match status" value="1"/>
</dbReference>
<evidence type="ECO:0000259" key="19">
    <source>
        <dbReference type="PROSITE" id="PS50823"/>
    </source>
</evidence>
<dbReference type="FunFam" id="3.30.300.20:FF:000016">
    <property type="entry name" value="GTPase Era, mitochondrial isoform 1"/>
    <property type="match status" value="1"/>
</dbReference>
<evidence type="ECO:0000256" key="11">
    <source>
        <dbReference type="ARBA" id="ARBA00023128"/>
    </source>
</evidence>
<evidence type="ECO:0000313" key="21">
    <source>
        <dbReference type="EMBL" id="KAK6322422.1"/>
    </source>
</evidence>
<feature type="region of interest" description="G3" evidence="17">
    <location>
        <begin position="163"/>
        <end position="166"/>
    </location>
</feature>
<dbReference type="GO" id="GO:0019843">
    <property type="term" value="F:rRNA binding"/>
    <property type="evidence" value="ECO:0007669"/>
    <property type="project" value="UniProtKB-KW"/>
</dbReference>
<evidence type="ECO:0000256" key="14">
    <source>
        <dbReference type="ARBA" id="ARBA00025227"/>
    </source>
</evidence>
<dbReference type="InterPro" id="IPR005225">
    <property type="entry name" value="Small_GTP-bd"/>
</dbReference>
<evidence type="ECO:0000256" key="2">
    <source>
        <dbReference type="ARBA" id="ARBA00004637"/>
    </source>
</evidence>
<comment type="similarity">
    <text evidence="3 17">Belongs to the TRAFAC class TrmE-Era-EngA-EngB-Septin-like GTPase superfamily. Era GTPase family.</text>
</comment>